<dbReference type="InterPro" id="IPR036291">
    <property type="entry name" value="NAD(P)-bd_dom_sf"/>
</dbReference>
<proteinExistence type="predicted"/>
<dbReference type="InterPro" id="IPR002347">
    <property type="entry name" value="SDR_fam"/>
</dbReference>
<dbReference type="Pfam" id="PF13561">
    <property type="entry name" value="adh_short_C2"/>
    <property type="match status" value="1"/>
</dbReference>
<protein>
    <submittedName>
        <fullName evidence="1">SDR family NAD(P)-dependent oxidoreductase</fullName>
    </submittedName>
</protein>
<dbReference type="PANTHER" id="PTHR43544">
    <property type="entry name" value="SHORT-CHAIN DEHYDROGENASE/REDUCTASE"/>
    <property type="match status" value="1"/>
</dbReference>
<dbReference type="RefSeq" id="WP_366192388.1">
    <property type="nucleotide sequence ID" value="NZ_JBFBVU010000006.1"/>
</dbReference>
<reference evidence="1 2" key="1">
    <citation type="submission" date="2024-07" db="EMBL/GenBank/DDBJ databases">
        <authorList>
            <person name="Kang M."/>
        </authorList>
    </citation>
    <scope>NUCLEOTIDE SEQUENCE [LARGE SCALE GENOMIC DNA]</scope>
    <source>
        <strain evidence="1 2">DFM31</strain>
    </source>
</reference>
<organism evidence="1 2">
    <name type="scientific">Meridianimarinicoccus marinus</name>
    <dbReference type="NCBI Taxonomy" id="3231483"/>
    <lineage>
        <taxon>Bacteria</taxon>
        <taxon>Pseudomonadati</taxon>
        <taxon>Pseudomonadota</taxon>
        <taxon>Alphaproteobacteria</taxon>
        <taxon>Rhodobacterales</taxon>
        <taxon>Paracoccaceae</taxon>
        <taxon>Meridianimarinicoccus</taxon>
    </lineage>
</organism>
<dbReference type="Proteomes" id="UP001553161">
    <property type="component" value="Unassembled WGS sequence"/>
</dbReference>
<dbReference type="EMBL" id="JBFBVU010000006">
    <property type="protein sequence ID" value="MEV8466595.1"/>
    <property type="molecule type" value="Genomic_DNA"/>
</dbReference>
<name>A0ABV3L4W1_9RHOB</name>
<evidence type="ECO:0000313" key="1">
    <source>
        <dbReference type="EMBL" id="MEV8466595.1"/>
    </source>
</evidence>
<dbReference type="InterPro" id="IPR051468">
    <property type="entry name" value="Fungal_SecMetab_SDRs"/>
</dbReference>
<keyword evidence="2" id="KW-1185">Reference proteome</keyword>
<gene>
    <name evidence="1" type="ORF">AB0T83_07350</name>
</gene>
<dbReference type="PRINTS" id="PR00081">
    <property type="entry name" value="GDHRDH"/>
</dbReference>
<dbReference type="PANTHER" id="PTHR43544:SF12">
    <property type="entry name" value="NAD(P)-BINDING ROSSMANN-FOLD SUPERFAMILY PROTEIN"/>
    <property type="match status" value="1"/>
</dbReference>
<dbReference type="SUPFAM" id="SSF51735">
    <property type="entry name" value="NAD(P)-binding Rossmann-fold domains"/>
    <property type="match status" value="1"/>
</dbReference>
<comment type="caution">
    <text evidence="1">The sequence shown here is derived from an EMBL/GenBank/DDBJ whole genome shotgun (WGS) entry which is preliminary data.</text>
</comment>
<accession>A0ABV3L4W1</accession>
<dbReference type="Gene3D" id="3.40.50.720">
    <property type="entry name" value="NAD(P)-binding Rossmann-like Domain"/>
    <property type="match status" value="1"/>
</dbReference>
<evidence type="ECO:0000313" key="2">
    <source>
        <dbReference type="Proteomes" id="UP001553161"/>
    </source>
</evidence>
<sequence length="223" mass="23507">MQRALVIGSSGGIGGALTDALRTRLGAGLVATLSRRDDGLDITSETAVKDCLSRQEGPFDLIFLATGGLEVAGHPPEKALREVTPAALRAQFDLNTLGPALVMKHALPLLPKDRRAVFAALSARVGSIGDNRLGGWHSYRASKAALNQILRGAAIELRRSHPQAICLALHPGTVATPLTRAYASRHPTVAPEDAARNLLTVVDGLAPDDSGGFFDWAGKTIPW</sequence>